<evidence type="ECO:0000313" key="3">
    <source>
        <dbReference type="Proteomes" id="UP001582793"/>
    </source>
</evidence>
<accession>A0ABV5D0S3</accession>
<gene>
    <name evidence="2" type="ORF">AAFH96_32950</name>
</gene>
<dbReference type="EMBL" id="JBCGDC010000175">
    <property type="protein sequence ID" value="MFB6397862.1"/>
    <property type="molecule type" value="Genomic_DNA"/>
</dbReference>
<reference evidence="2 3" key="1">
    <citation type="submission" date="2024-04" db="EMBL/GenBank/DDBJ databases">
        <title>Polymorphospora sp. isolated from Baiyangdian Lake in Xiong'an New Area.</title>
        <authorList>
            <person name="Zhang X."/>
            <person name="Liu J."/>
        </authorList>
    </citation>
    <scope>NUCLEOTIDE SEQUENCE [LARGE SCALE GENOMIC DNA]</scope>
    <source>
        <strain evidence="2 3">2-325</strain>
    </source>
</reference>
<comment type="caution">
    <text evidence="2">The sequence shown here is derived from an EMBL/GenBank/DDBJ whole genome shotgun (WGS) entry which is preliminary data.</text>
</comment>
<sequence>MGRQTKPAAWATSMFGAQLAAELMVGLPAAIHAAVARQMDGHDVVGLSSRHAFGGGWPARYEELASHLGEIPDAQLVRPFGKSYHVVVVNNVVILPVEYAKDLATAYDSPQALRKINKTALELARQFGPEPSHTQPVLDGFEPGGDVTEVAPDLLQGLQPAGIVIVYYAAHERRGLLTIGWGQISVNSHGTAQWVTTQPLPLPTASPIPGLQVLTNPRPSKRTPRFDDGELAAPLIKPRTAAERAGLTPPPGNEPNQQRSDVQD</sequence>
<organism evidence="2 3">
    <name type="scientific">Polymorphospora lycopeni</name>
    <dbReference type="NCBI Taxonomy" id="3140240"/>
    <lineage>
        <taxon>Bacteria</taxon>
        <taxon>Bacillati</taxon>
        <taxon>Actinomycetota</taxon>
        <taxon>Actinomycetes</taxon>
        <taxon>Micromonosporales</taxon>
        <taxon>Micromonosporaceae</taxon>
        <taxon>Polymorphospora</taxon>
    </lineage>
</organism>
<evidence type="ECO:0000313" key="2">
    <source>
        <dbReference type="EMBL" id="MFB6397862.1"/>
    </source>
</evidence>
<keyword evidence="3" id="KW-1185">Reference proteome</keyword>
<evidence type="ECO:0000256" key="1">
    <source>
        <dbReference type="SAM" id="MobiDB-lite"/>
    </source>
</evidence>
<feature type="region of interest" description="Disordered" evidence="1">
    <location>
        <begin position="207"/>
        <end position="264"/>
    </location>
</feature>
<name>A0ABV5D0S3_9ACTN</name>
<dbReference type="RefSeq" id="WP_375736805.1">
    <property type="nucleotide sequence ID" value="NZ_JBCGDC010000175.1"/>
</dbReference>
<protein>
    <submittedName>
        <fullName evidence="2">Uncharacterized protein</fullName>
    </submittedName>
</protein>
<feature type="compositionally biased region" description="Polar residues" evidence="1">
    <location>
        <begin position="254"/>
        <end position="264"/>
    </location>
</feature>
<dbReference type="Proteomes" id="UP001582793">
    <property type="component" value="Unassembled WGS sequence"/>
</dbReference>
<proteinExistence type="predicted"/>